<reference evidence="1 2" key="1">
    <citation type="journal article" date="2018" name="Mol. Biol. Evol.">
        <title>Broad Genomic Sampling Reveals a Smut Pathogenic Ancestry of the Fungal Clade Ustilaginomycotina.</title>
        <authorList>
            <person name="Kijpornyongpan T."/>
            <person name="Mondo S.J."/>
            <person name="Barry K."/>
            <person name="Sandor L."/>
            <person name="Lee J."/>
            <person name="Lipzen A."/>
            <person name="Pangilinan J."/>
            <person name="LaButti K."/>
            <person name="Hainaut M."/>
            <person name="Henrissat B."/>
            <person name="Grigoriev I.V."/>
            <person name="Spatafora J.W."/>
            <person name="Aime M.C."/>
        </authorList>
    </citation>
    <scope>NUCLEOTIDE SEQUENCE [LARGE SCALE GENOMIC DNA]</scope>
    <source>
        <strain evidence="1 2">SA 807</strain>
    </source>
</reference>
<protein>
    <submittedName>
        <fullName evidence="1">Uncharacterized protein</fullName>
    </submittedName>
</protein>
<sequence length="260" mass="28992">MFVLSEIQDTISIHPSLFSKESSEAISEAINKKFSNKILQDVGLCICLFDILSAEEGKVRWGDGCLYHKVSFRLIVFRPFINEVLVGKIKSSDESGIRVSMGFFDDIHIPSHQLPQPSAFDHQERAFFWLYEARTKAIAEDPLLSSPEERMYLDDGEMIRFSVESDSFFDGEPGPAPTLDGQLVTESSSIVPNRDSKPHYSITCSIAGQGLGLVSWWAGAEADPAALEGQQDEEYGVDHGGDYEEQGEMHQEGQQEVEVH</sequence>
<evidence type="ECO:0000313" key="1">
    <source>
        <dbReference type="EMBL" id="PWN53235.1"/>
    </source>
</evidence>
<keyword evidence="2" id="KW-1185">Reference proteome</keyword>
<organism evidence="1 2">
    <name type="scientific">Violaceomyces palustris</name>
    <dbReference type="NCBI Taxonomy" id="1673888"/>
    <lineage>
        <taxon>Eukaryota</taxon>
        <taxon>Fungi</taxon>
        <taxon>Dikarya</taxon>
        <taxon>Basidiomycota</taxon>
        <taxon>Ustilaginomycotina</taxon>
        <taxon>Ustilaginomycetes</taxon>
        <taxon>Violaceomycetales</taxon>
        <taxon>Violaceomycetaceae</taxon>
        <taxon>Violaceomyces</taxon>
    </lineage>
</organism>
<evidence type="ECO:0000313" key="2">
    <source>
        <dbReference type="Proteomes" id="UP000245626"/>
    </source>
</evidence>
<name>A0ACD0P5C9_9BASI</name>
<dbReference type="Proteomes" id="UP000245626">
    <property type="component" value="Unassembled WGS sequence"/>
</dbReference>
<proteinExistence type="predicted"/>
<gene>
    <name evidence="1" type="ORF">IE53DRAFT_199673</name>
</gene>
<dbReference type="EMBL" id="KZ819735">
    <property type="protein sequence ID" value="PWN53235.1"/>
    <property type="molecule type" value="Genomic_DNA"/>
</dbReference>
<accession>A0ACD0P5C9</accession>